<dbReference type="PROSITE" id="PS51257">
    <property type="entry name" value="PROKAR_LIPOPROTEIN"/>
    <property type="match status" value="1"/>
</dbReference>
<sequence>MSPWVIKYQVTALAFFLAACQHWASAVTNTLDNTEYFAVLCSFVNMLTEQVVSDNSDQQLKAIIKDIGAINISAAPDDLTKRIITNKKFAELTAAEKPTDTATENQWKENYDYWQESKLRLDEIRKTTPGKYTGPVTQHMREKLDTLVREEKSYIENGRLDNNNADLKAKANRALYGSSEATDETDAEYESTRTNMCGKASGQGTTKAGQSIRDDMLCLCAKASASGVSNACCPNCDPSDRASWNAKNTGKAIFKHLKNKCRDHARALKLSRTAAGAAALALYKRISRAQSTDTNKHFILSKLDSSGANGCSGETTANHGVCVVYNTASETNADKPVINWMTAVYDAAAASDRIKEAKQQSKNMEQALNIIRFQAEFTRSFTHPVITSKSSASGTTSGQAKTSEECDKHHASQENCTKANCDYDEKAADGKKCKSKARTENTAAGTGTGEGAAGAATTGCARHGNDKKACENDKTGDKQNCALINGKDGEDDKDTEKCRSYSFLVNKKFALSVVSAAFVALFF</sequence>
<feature type="region of interest" description="Disordered" evidence="10">
    <location>
        <begin position="434"/>
        <end position="471"/>
    </location>
</feature>
<evidence type="ECO:0000256" key="7">
    <source>
        <dbReference type="ARBA" id="ARBA00023180"/>
    </source>
</evidence>
<dbReference type="AlphaFoldDB" id="A0A1J0R7S1"/>
<dbReference type="GO" id="GO:0098552">
    <property type="term" value="C:side of membrane"/>
    <property type="evidence" value="ECO:0007669"/>
    <property type="project" value="UniProtKB-KW"/>
</dbReference>
<dbReference type="VEuPathDB" id="TriTrypDB:Tb427_000524000"/>
<evidence type="ECO:0000256" key="6">
    <source>
        <dbReference type="ARBA" id="ARBA00023136"/>
    </source>
</evidence>
<evidence type="ECO:0000256" key="8">
    <source>
        <dbReference type="ARBA" id="ARBA00023288"/>
    </source>
</evidence>
<feature type="coiled-coil region" evidence="9">
    <location>
        <begin position="347"/>
        <end position="374"/>
    </location>
</feature>
<evidence type="ECO:0000256" key="2">
    <source>
        <dbReference type="ARBA" id="ARBA00004609"/>
    </source>
</evidence>
<reference evidence="14" key="1">
    <citation type="submission" date="2016-08" db="EMBL/GenBank/DDBJ databases">
        <title>VSG repertoire of Trypanosoma brucei EATRO 1125.</title>
        <authorList>
            <person name="Cross G.A."/>
        </authorList>
    </citation>
    <scope>NUCLEOTIDE SEQUENCE</scope>
    <source>
        <strain evidence="14">EATRO 1125</strain>
    </source>
</reference>
<dbReference type="Pfam" id="PF10659">
    <property type="entry name" value="Trypan_glycop_C"/>
    <property type="match status" value="1"/>
</dbReference>
<dbReference type="InterPro" id="IPR025932">
    <property type="entry name" value="Trypano_VSG_B_N_dom"/>
</dbReference>
<keyword evidence="8" id="KW-0449">Lipoprotein</keyword>
<dbReference type="Pfam" id="PF13206">
    <property type="entry name" value="VSG_B"/>
    <property type="match status" value="1"/>
</dbReference>
<feature type="signal peptide" evidence="11">
    <location>
        <begin position="1"/>
        <end position="26"/>
    </location>
</feature>
<evidence type="ECO:0000259" key="13">
    <source>
        <dbReference type="Pfam" id="PF13206"/>
    </source>
</evidence>
<keyword evidence="9" id="KW-0175">Coiled coil</keyword>
<keyword evidence="6" id="KW-0472">Membrane</keyword>
<feature type="region of interest" description="Disordered" evidence="10">
    <location>
        <begin position="387"/>
        <end position="409"/>
    </location>
</feature>
<keyword evidence="3" id="KW-1003">Cell membrane</keyword>
<dbReference type="GO" id="GO:0005886">
    <property type="term" value="C:plasma membrane"/>
    <property type="evidence" value="ECO:0007669"/>
    <property type="project" value="UniProtKB-SubCell"/>
</dbReference>
<evidence type="ECO:0000256" key="1">
    <source>
        <dbReference type="ARBA" id="ARBA00002523"/>
    </source>
</evidence>
<evidence type="ECO:0000313" key="14">
    <source>
        <dbReference type="EMBL" id="APD73818.1"/>
    </source>
</evidence>
<organism evidence="14">
    <name type="scientific">Trypanosoma brucei</name>
    <dbReference type="NCBI Taxonomy" id="5691"/>
    <lineage>
        <taxon>Eukaryota</taxon>
        <taxon>Discoba</taxon>
        <taxon>Euglenozoa</taxon>
        <taxon>Kinetoplastea</taxon>
        <taxon>Metakinetoplastina</taxon>
        <taxon>Trypanosomatida</taxon>
        <taxon>Trypanosomatidae</taxon>
        <taxon>Trypanosoma</taxon>
    </lineage>
</organism>
<keyword evidence="5 11" id="KW-0732">Signal</keyword>
<keyword evidence="7" id="KW-0325">Glycoprotein</keyword>
<proteinExistence type="predicted"/>
<evidence type="ECO:0000256" key="3">
    <source>
        <dbReference type="ARBA" id="ARBA00022475"/>
    </source>
</evidence>
<evidence type="ECO:0000256" key="11">
    <source>
        <dbReference type="SAM" id="SignalP"/>
    </source>
</evidence>
<evidence type="ECO:0000256" key="9">
    <source>
        <dbReference type="SAM" id="Coils"/>
    </source>
</evidence>
<protein>
    <submittedName>
        <fullName evidence="14">Variant surface glycoprotein 1125.1656</fullName>
    </submittedName>
</protein>
<dbReference type="InterPro" id="IPR019609">
    <property type="entry name" value="Variant_surf_glycoprt_trypan_C"/>
</dbReference>
<comment type="function">
    <text evidence="1">VSG forms a coat on the surface of the parasite. The trypanosome evades the immune response of the host by expressing a series of antigenically distinct VSGs from an estimated 1000 VSG genes.</text>
</comment>
<keyword evidence="4" id="KW-0336">GPI-anchor</keyword>
<evidence type="ECO:0000256" key="4">
    <source>
        <dbReference type="ARBA" id="ARBA00022622"/>
    </source>
</evidence>
<accession>A0A1J0R7S1</accession>
<name>A0A1J0R7S1_9TRYP</name>
<feature type="compositionally biased region" description="Low complexity" evidence="10">
    <location>
        <begin position="387"/>
        <end position="401"/>
    </location>
</feature>
<feature type="chain" id="PRO_5013221344" evidence="11">
    <location>
        <begin position="27"/>
        <end position="523"/>
    </location>
</feature>
<evidence type="ECO:0000256" key="5">
    <source>
        <dbReference type="ARBA" id="ARBA00022729"/>
    </source>
</evidence>
<evidence type="ECO:0000259" key="12">
    <source>
        <dbReference type="Pfam" id="PF10659"/>
    </source>
</evidence>
<dbReference type="EMBL" id="KX699862">
    <property type="protein sequence ID" value="APD73818.1"/>
    <property type="molecule type" value="Genomic_DNA"/>
</dbReference>
<evidence type="ECO:0000256" key="10">
    <source>
        <dbReference type="SAM" id="MobiDB-lite"/>
    </source>
</evidence>
<comment type="subcellular location">
    <subcellularLocation>
        <location evidence="2">Cell membrane</location>
        <topology evidence="2">Lipid-anchor</topology>
        <topology evidence="2">GPI-anchor</topology>
    </subcellularLocation>
</comment>
<feature type="domain" description="Trypanosome variant surface glycoprotein B-type N-terminal" evidence="13">
    <location>
        <begin position="17"/>
        <end position="368"/>
    </location>
</feature>
<feature type="domain" description="Trypanosome variant surface glycoprotein C-terminal" evidence="12">
    <location>
        <begin position="406"/>
        <end position="521"/>
    </location>
</feature>